<keyword evidence="4 8" id="KW-0812">Transmembrane</keyword>
<evidence type="ECO:0000259" key="9">
    <source>
        <dbReference type="Pfam" id="PF01545"/>
    </source>
</evidence>
<gene>
    <name evidence="11" type="ORF">FHU37_004309</name>
</gene>
<dbReference type="GO" id="GO:0005886">
    <property type="term" value="C:plasma membrane"/>
    <property type="evidence" value="ECO:0007669"/>
    <property type="project" value="TreeGrafter"/>
</dbReference>
<protein>
    <submittedName>
        <fullName evidence="11">Cobalt-zinc-cadmium efflux system protein</fullName>
    </submittedName>
</protein>
<dbReference type="GO" id="GO:0005385">
    <property type="term" value="F:zinc ion transmembrane transporter activity"/>
    <property type="evidence" value="ECO:0007669"/>
    <property type="project" value="TreeGrafter"/>
</dbReference>
<reference evidence="11 12" key="1">
    <citation type="submission" date="2020-07" db="EMBL/GenBank/DDBJ databases">
        <title>Sequencing the genomes of 1000 actinobacteria strains.</title>
        <authorList>
            <person name="Klenk H.-P."/>
        </authorList>
    </citation>
    <scope>NUCLEOTIDE SEQUENCE [LARGE SCALE GENOMIC DNA]</scope>
    <source>
        <strain evidence="11 12">DSM 42178</strain>
    </source>
</reference>
<dbReference type="Pfam" id="PF01545">
    <property type="entry name" value="Cation_efflux"/>
    <property type="match status" value="1"/>
</dbReference>
<dbReference type="Proteomes" id="UP000567795">
    <property type="component" value="Unassembled WGS sequence"/>
</dbReference>
<dbReference type="NCBIfam" id="TIGR01297">
    <property type="entry name" value="CDF"/>
    <property type="match status" value="1"/>
</dbReference>
<dbReference type="InterPro" id="IPR036837">
    <property type="entry name" value="Cation_efflux_CTD_sf"/>
</dbReference>
<evidence type="ECO:0000313" key="12">
    <source>
        <dbReference type="Proteomes" id="UP000567795"/>
    </source>
</evidence>
<feature type="transmembrane region" description="Helical" evidence="8">
    <location>
        <begin position="62"/>
        <end position="79"/>
    </location>
</feature>
<evidence type="ECO:0000256" key="6">
    <source>
        <dbReference type="ARBA" id="ARBA00023065"/>
    </source>
</evidence>
<comment type="subcellular location">
    <subcellularLocation>
        <location evidence="1">Membrane</location>
        <topology evidence="1">Multi-pass membrane protein</topology>
    </subcellularLocation>
</comment>
<feature type="domain" description="Cation efflux protein cytoplasmic" evidence="10">
    <location>
        <begin position="224"/>
        <end position="308"/>
    </location>
</feature>
<dbReference type="InterPro" id="IPR027470">
    <property type="entry name" value="Cation_efflux_CTD"/>
</dbReference>
<dbReference type="SUPFAM" id="SSF160240">
    <property type="entry name" value="Cation efflux protein cytoplasmic domain-like"/>
    <property type="match status" value="1"/>
</dbReference>
<dbReference type="SUPFAM" id="SSF161111">
    <property type="entry name" value="Cation efflux protein transmembrane domain-like"/>
    <property type="match status" value="1"/>
</dbReference>
<evidence type="ECO:0000313" key="11">
    <source>
        <dbReference type="EMBL" id="NYI07366.1"/>
    </source>
</evidence>
<evidence type="ECO:0000256" key="2">
    <source>
        <dbReference type="ARBA" id="ARBA00008873"/>
    </source>
</evidence>
<dbReference type="AlphaFoldDB" id="A0A852ZYF1"/>
<evidence type="ECO:0000256" key="7">
    <source>
        <dbReference type="ARBA" id="ARBA00023136"/>
    </source>
</evidence>
<dbReference type="Pfam" id="PF16916">
    <property type="entry name" value="ZT_dimer"/>
    <property type="match status" value="1"/>
</dbReference>
<keyword evidence="5 8" id="KW-1133">Transmembrane helix</keyword>
<proteinExistence type="inferred from homology"/>
<dbReference type="InterPro" id="IPR058533">
    <property type="entry name" value="Cation_efflux_TM"/>
</dbReference>
<accession>A0A852ZYF1</accession>
<dbReference type="EMBL" id="JACBZD010000001">
    <property type="protein sequence ID" value="NYI07366.1"/>
    <property type="molecule type" value="Genomic_DNA"/>
</dbReference>
<name>A0A852ZYF1_9ACTN</name>
<dbReference type="InterPro" id="IPR050681">
    <property type="entry name" value="CDF/SLC30A"/>
</dbReference>
<evidence type="ECO:0000256" key="8">
    <source>
        <dbReference type="SAM" id="Phobius"/>
    </source>
</evidence>
<keyword evidence="3" id="KW-0813">Transport</keyword>
<evidence type="ECO:0000256" key="5">
    <source>
        <dbReference type="ARBA" id="ARBA00022989"/>
    </source>
</evidence>
<comment type="caution">
    <text evidence="11">The sequence shown here is derived from an EMBL/GenBank/DDBJ whole genome shotgun (WGS) entry which is preliminary data.</text>
</comment>
<evidence type="ECO:0000256" key="4">
    <source>
        <dbReference type="ARBA" id="ARBA00022692"/>
    </source>
</evidence>
<keyword evidence="7 8" id="KW-0472">Membrane</keyword>
<dbReference type="PANTHER" id="PTHR11562">
    <property type="entry name" value="CATION EFFLUX PROTEIN/ ZINC TRANSPORTER"/>
    <property type="match status" value="1"/>
</dbReference>
<dbReference type="PANTHER" id="PTHR11562:SF17">
    <property type="entry name" value="RE54080P-RELATED"/>
    <property type="match status" value="1"/>
</dbReference>
<dbReference type="InterPro" id="IPR002524">
    <property type="entry name" value="Cation_efflux"/>
</dbReference>
<evidence type="ECO:0000256" key="3">
    <source>
        <dbReference type="ARBA" id="ARBA00022448"/>
    </source>
</evidence>
<comment type="similarity">
    <text evidence="2">Belongs to the cation diffusion facilitator (CDF) transporter (TC 2.A.4) family. SLC30A subfamily.</text>
</comment>
<keyword evidence="6" id="KW-0406">Ion transport</keyword>
<sequence>MGGHSHGHGPGGHHHGGIATAAGAHRNRLRVVLALTLSALVAQVVGGLLSGSLALLADAGHLATDAMGIALALIAVHFANKPATDARTFGYARAEILAAVLNAVVLFAVGAWILVQSARRIVDPPEVESGLTVVFALVGLVANCVSMLLLVRAQRESLNVRGAFLEVLADTLGSVAVLVSAVLVGLTGIHRIDPIASALIGLMIVPRTWRLLREAVDVLLEATPKDVDLARVRQHILELDGVLDVHDLHAWTVTSGLPVLSAHVVVEPAVAGGGIADCAGGQHTLLDELHSCLGDHFDVSHCTFQIEPAAHSNHEGVCH</sequence>
<evidence type="ECO:0000256" key="1">
    <source>
        <dbReference type="ARBA" id="ARBA00004141"/>
    </source>
</evidence>
<organism evidence="11 12">
    <name type="scientific">Allostreptomyces psammosilenae</name>
    <dbReference type="NCBI Taxonomy" id="1892865"/>
    <lineage>
        <taxon>Bacteria</taxon>
        <taxon>Bacillati</taxon>
        <taxon>Actinomycetota</taxon>
        <taxon>Actinomycetes</taxon>
        <taxon>Kitasatosporales</taxon>
        <taxon>Streptomycetaceae</taxon>
        <taxon>Allostreptomyces</taxon>
    </lineage>
</organism>
<evidence type="ECO:0000259" key="10">
    <source>
        <dbReference type="Pfam" id="PF16916"/>
    </source>
</evidence>
<dbReference type="Gene3D" id="1.20.1510.10">
    <property type="entry name" value="Cation efflux protein transmembrane domain"/>
    <property type="match status" value="1"/>
</dbReference>
<feature type="transmembrane region" description="Helical" evidence="8">
    <location>
        <begin position="91"/>
        <end position="115"/>
    </location>
</feature>
<dbReference type="InterPro" id="IPR027469">
    <property type="entry name" value="Cation_efflux_TMD_sf"/>
</dbReference>
<keyword evidence="12" id="KW-1185">Reference proteome</keyword>
<dbReference type="RefSeq" id="WP_179815793.1">
    <property type="nucleotide sequence ID" value="NZ_JACBZD010000001.1"/>
</dbReference>
<feature type="transmembrane region" description="Helical" evidence="8">
    <location>
        <begin position="31"/>
        <end position="56"/>
    </location>
</feature>
<feature type="transmembrane region" description="Helical" evidence="8">
    <location>
        <begin position="130"/>
        <end position="151"/>
    </location>
</feature>
<feature type="domain" description="Cation efflux protein transmembrane" evidence="9">
    <location>
        <begin position="30"/>
        <end position="220"/>
    </location>
</feature>
<feature type="transmembrane region" description="Helical" evidence="8">
    <location>
        <begin position="163"/>
        <end position="189"/>
    </location>
</feature>